<dbReference type="InterPro" id="IPR029028">
    <property type="entry name" value="Alpha/beta_knot_MTases"/>
</dbReference>
<dbReference type="Proteomes" id="UP000041254">
    <property type="component" value="Unassembled WGS sequence"/>
</dbReference>
<organism evidence="5 6">
    <name type="scientific">Vitrella brassicaformis (strain CCMP3155)</name>
    <dbReference type="NCBI Taxonomy" id="1169540"/>
    <lineage>
        <taxon>Eukaryota</taxon>
        <taxon>Sar</taxon>
        <taxon>Alveolata</taxon>
        <taxon>Colpodellida</taxon>
        <taxon>Vitrellaceae</taxon>
        <taxon>Vitrella</taxon>
    </lineage>
</organism>
<dbReference type="SUPFAM" id="SSF75217">
    <property type="entry name" value="alpha/beta knot"/>
    <property type="match status" value="1"/>
</dbReference>
<reference evidence="5 6" key="1">
    <citation type="submission" date="2014-11" db="EMBL/GenBank/DDBJ databases">
        <authorList>
            <person name="Zhu J."/>
            <person name="Qi W."/>
            <person name="Song R."/>
        </authorList>
    </citation>
    <scope>NUCLEOTIDE SEQUENCE [LARGE SCALE GENOMIC DNA]</scope>
</reference>
<dbReference type="InterPro" id="IPR044748">
    <property type="entry name" value="Trm3/TARBP1_C"/>
</dbReference>
<evidence type="ECO:0000256" key="1">
    <source>
        <dbReference type="ARBA" id="ARBA00022603"/>
    </source>
</evidence>
<keyword evidence="6" id="KW-1185">Reference proteome</keyword>
<evidence type="ECO:0000259" key="4">
    <source>
        <dbReference type="Pfam" id="PF00588"/>
    </source>
</evidence>
<keyword evidence="1" id="KW-0489">Methyltransferase</keyword>
<evidence type="ECO:0000313" key="5">
    <source>
        <dbReference type="EMBL" id="CEM28384.1"/>
    </source>
</evidence>
<evidence type="ECO:0000256" key="3">
    <source>
        <dbReference type="SAM" id="MobiDB-lite"/>
    </source>
</evidence>
<feature type="region of interest" description="Disordered" evidence="3">
    <location>
        <begin position="1230"/>
        <end position="1256"/>
    </location>
</feature>
<feature type="domain" description="tRNA/rRNA methyltransferase SpoU type" evidence="4">
    <location>
        <begin position="1625"/>
        <end position="1766"/>
    </location>
</feature>
<dbReference type="VEuPathDB" id="CryptoDB:Vbra_17691"/>
<dbReference type="Gene3D" id="3.40.1280.10">
    <property type="match status" value="1"/>
</dbReference>
<evidence type="ECO:0000313" key="6">
    <source>
        <dbReference type="Proteomes" id="UP000041254"/>
    </source>
</evidence>
<keyword evidence="2" id="KW-0808">Transferase</keyword>
<evidence type="ECO:0000256" key="2">
    <source>
        <dbReference type="ARBA" id="ARBA00022679"/>
    </source>
</evidence>
<dbReference type="PANTHER" id="PTHR12029:SF11">
    <property type="entry name" value="METHYLTRANSFERASE TARBP1-RELATED"/>
    <property type="match status" value="1"/>
</dbReference>
<dbReference type="EMBL" id="CDMY01000654">
    <property type="protein sequence ID" value="CEM28384.1"/>
    <property type="molecule type" value="Genomic_DNA"/>
</dbReference>
<feature type="compositionally biased region" description="Basic and acidic residues" evidence="3">
    <location>
        <begin position="1230"/>
        <end position="1248"/>
    </location>
</feature>
<dbReference type="STRING" id="1169540.A0A0G4GFU2"/>
<dbReference type="InParanoid" id="A0A0G4GFU2"/>
<dbReference type="CDD" id="cd18091">
    <property type="entry name" value="SpoU-like_TRM3-like"/>
    <property type="match status" value="1"/>
</dbReference>
<gene>
    <name evidence="5" type="ORF">Vbra_17691</name>
</gene>
<dbReference type="InterPro" id="IPR001537">
    <property type="entry name" value="SpoU_MeTrfase"/>
</dbReference>
<dbReference type="GO" id="GO:0030488">
    <property type="term" value="P:tRNA methylation"/>
    <property type="evidence" value="ECO:0007669"/>
    <property type="project" value="InterPro"/>
</dbReference>
<dbReference type="PANTHER" id="PTHR12029">
    <property type="entry name" value="RNA METHYLTRANSFERASE"/>
    <property type="match status" value="1"/>
</dbReference>
<feature type="region of interest" description="Disordered" evidence="3">
    <location>
        <begin position="1553"/>
        <end position="1590"/>
    </location>
</feature>
<protein>
    <recommendedName>
        <fullName evidence="4">tRNA/rRNA methyltransferase SpoU type domain-containing protein</fullName>
    </recommendedName>
</protein>
<accession>A0A0G4GFU2</accession>
<sequence>MVDGISRVKSFVADLPEDSVTESMIDQLLQHFGPLVLVPSSASSGEAAGQQLTARRALQLAAQINTEITQAGVSSLDKRHVLLLVRAFAYLISQANTEDDTSVQAAVQPFISTTCVAILRCSNLSSIHPSVCRLAASLSSDELPLEDVIVREAEKAANADGDDEDGDRSEGTVSAVALGELVTCYLTQLWETNRQQRLSAAVAALTPLLVSLAGSAPPPIPSHPTRLDIPAPLRLLLTLAPPVLDASPSAPDTALLLFSSVRHTQSSYAFAVACFGHLFSPRSLPLAHASDCRWAAIVRGLADTESITRKRAKMMLQRLLARGEEGGRKDGWADFFGLMDVLEEYAAHLVKTQWPPRFKALMRLCGSSMPDSTPLTSMQPLWVECLVLRALTHENGNVTKFVLTSLMDTMATAEDKGGFRFTDSFLFDRLLVALADPGLFASRVEAPAMERSVRLFVHETLKAHPDPHFAVPRYLSFVVANVVNATPLRLFLEVLADLPTDDGRTPRTLKEEHVKGPVSQLPSRQMREAAVAMRPTLYSILLRILANHTAPGSVTPATAVALFASLPDRLVDRPADRGLMKAAVKAMWPDGAALMDWYWSVYAGVLGKGEVEGVKELGSADRVVCRGLGRLMLVCDGDGTHDLTKQSLPALETSVLQVYSHSYLPAAAVRCRLYIFSYLLTHMPTFMAADAAALQRVAVEVMSYVAMKAEECLAACGSSQQQNTECGRVCVDLCECGYLLIWVVDALATRLHTQLPRAEELLATAHRLLSSACSPDAPASIDTAILASFASGLIAALTPTCSPSSPLLPSVFVSISAASPPRPAMSRAEGKDIRLLIQQGGEEHSGEGESSSVLQVLQGAEGVTTARESRESSTRIREGGGPWRTWRDVRDHFFVSQYLAIARLAAMGDRSNPPAANTSTPLLMTLLPSFPLPPTAPSSPLTATECFARSLMDRLDACEAGAASVLLRAVRWLALPILFSRVGDETDQGRRAALREALECLCGSVWRYLEDIQLSLGTNELLRELSLTVFNALTIDAEAHLYAEGEPAEARPVLTSLRRGLSLGDQCLGVTRAATVPFLSALARLWASPSCGDLPDAAMEPYVSALAELLVAREGVLQDGAQSRPLDVFAASSSSDTHARHPSDPPYVSCGDGAGDDVSPIRPPAWFPSSEAANIDIRAFVESSALARVLALCFIDGLGRAVREGSVSLSAQRFVRATVSALTRRLDQNLEDIRRPPDEKKGIKKSADKPTAAPSAAMPNSLYHRIQIRGWQSLACVVQYVLGDDEGRDTSTLEQLADFVFRHASCAHFPDVRHYIDLVGCAVGVRHPSGVAGRLVEGLTRTEFTVQCQTTFVTVAGYMLLHLPMAFSATHGSAGPSSDVARNTEVCWQILEALLPYLTSNFAPLRIPTQVTLHRLLQHLINTPSSDGASAFTATDGAANTPFVTKAGRALLCGVVRYLAESREASKVRQRTTLIWDLLDPFSECNIEVLLPEGGPMPREVDVPTDESLAGQPGGAPVWMDDDLRPSWSFISTMMVSIREEMTTEVLQYDEPFKASSAPPPLPAPLADSVPIDTPPVASTRPDPSSADDGALAWQRKFTPWAVSHIEGDCGQGRGGYGARVRSELIVVASLIDRVPNLAGLTRTAEVFNAKCLVVPKKSVLRDPSFKAIAVTADRWLPITEVEASSLPAYVQARRREGYQCVGVEQSATSVQLTSFVFPQRCVLLLGAEKEGVPADMLHLLDHCVEIPQMGVIRSLNVHVSGALCIWEYSKQHALGTQLYR</sequence>
<dbReference type="InterPro" id="IPR045330">
    <property type="entry name" value="TRM3/TARBP1"/>
</dbReference>
<dbReference type="GO" id="GO:0016423">
    <property type="term" value="F:tRNA (guanine) methyltransferase activity"/>
    <property type="evidence" value="ECO:0007669"/>
    <property type="project" value="InterPro"/>
</dbReference>
<dbReference type="OrthoDB" id="241340at2759"/>
<proteinExistence type="predicted"/>
<dbReference type="GO" id="GO:0003723">
    <property type="term" value="F:RNA binding"/>
    <property type="evidence" value="ECO:0007669"/>
    <property type="project" value="InterPro"/>
</dbReference>
<dbReference type="Pfam" id="PF00588">
    <property type="entry name" value="SpoU_methylase"/>
    <property type="match status" value="1"/>
</dbReference>
<name>A0A0G4GFU2_VITBC</name>
<dbReference type="InterPro" id="IPR029026">
    <property type="entry name" value="tRNA_m1G_MTases_N"/>
</dbReference>